<sequence length="232" mass="25937">MKILAIIPARGGSKGVPGKNKKLLHGKPLIQYSIDAALQSNYITEVVVTTDDEEIITISKSLGANVPFVRPKHLAEDTTPTLPVIQHAISYFETEGKQFDAICLLQPTSPFRPKGFLDKALETFLEKQTDSLVSVLEVPHEYNPHWTFEPNKNGTLDIATGEKNIIPRRQELPKAYHRDGSIYITKTNIIQEENSLYGNSIAYIISDAAYYVNIDTQQDWQKATALAKTIQL</sequence>
<evidence type="ECO:0000313" key="1">
    <source>
        <dbReference type="EMBL" id="QHI35231.1"/>
    </source>
</evidence>
<reference evidence="1 2" key="1">
    <citation type="journal article" date="2013" name="Int. J. Syst. Evol. Microbiol.">
        <title>Kordia antarctica sp. nov., isolated from Antarctic seawater.</title>
        <authorList>
            <person name="Baek K."/>
            <person name="Choi A."/>
            <person name="Kang I."/>
            <person name="Lee K."/>
            <person name="Cho J.C."/>
        </authorList>
    </citation>
    <scope>NUCLEOTIDE SEQUENCE [LARGE SCALE GENOMIC DNA]</scope>
    <source>
        <strain evidence="1 2">IMCC3317</strain>
    </source>
</reference>
<dbReference type="InterPro" id="IPR029044">
    <property type="entry name" value="Nucleotide-diphossugar_trans"/>
</dbReference>
<dbReference type="PANTHER" id="PTHR21485:SF6">
    <property type="entry name" value="N-ACYLNEURAMINATE CYTIDYLYLTRANSFERASE-RELATED"/>
    <property type="match status" value="1"/>
</dbReference>
<keyword evidence="1" id="KW-0808">Transferase</keyword>
<dbReference type="Gene3D" id="3.90.550.10">
    <property type="entry name" value="Spore Coat Polysaccharide Biosynthesis Protein SpsA, Chain A"/>
    <property type="match status" value="1"/>
</dbReference>
<dbReference type="Pfam" id="PF02348">
    <property type="entry name" value="CTP_transf_3"/>
    <property type="match status" value="1"/>
</dbReference>
<dbReference type="GO" id="GO:0008781">
    <property type="term" value="F:N-acylneuraminate cytidylyltransferase activity"/>
    <property type="evidence" value="ECO:0007669"/>
    <property type="project" value="TreeGrafter"/>
</dbReference>
<dbReference type="RefSeq" id="WP_160127987.1">
    <property type="nucleotide sequence ID" value="NZ_CP019288.1"/>
</dbReference>
<dbReference type="Proteomes" id="UP000464657">
    <property type="component" value="Chromosome"/>
</dbReference>
<dbReference type="InterPro" id="IPR050793">
    <property type="entry name" value="CMP-NeuNAc_synthase"/>
</dbReference>
<dbReference type="EC" id="2.7.7.82" evidence="1"/>
<dbReference type="OrthoDB" id="9805604at2"/>
<gene>
    <name evidence="1" type="primary">neuA</name>
    <name evidence="1" type="ORF">IMCC3317_05770</name>
</gene>
<protein>
    <submittedName>
        <fullName evidence="1">CMP-N,N'-diacetyllegionaminic acid synthase</fullName>
        <ecNumber evidence="1">2.7.7.82</ecNumber>
    </submittedName>
</protein>
<dbReference type="InterPro" id="IPR003329">
    <property type="entry name" value="Cytidylyl_trans"/>
</dbReference>
<name>A0A7L4ZFL5_9FLAO</name>
<dbReference type="SUPFAM" id="SSF53448">
    <property type="entry name" value="Nucleotide-diphospho-sugar transferases"/>
    <property type="match status" value="1"/>
</dbReference>
<dbReference type="PANTHER" id="PTHR21485">
    <property type="entry name" value="HAD SUPERFAMILY MEMBERS CMAS AND KDSC"/>
    <property type="match status" value="1"/>
</dbReference>
<dbReference type="EMBL" id="CP019288">
    <property type="protein sequence ID" value="QHI35231.1"/>
    <property type="molecule type" value="Genomic_DNA"/>
</dbReference>
<keyword evidence="2" id="KW-1185">Reference proteome</keyword>
<dbReference type="KEGG" id="kan:IMCC3317_05770"/>
<proteinExistence type="predicted"/>
<evidence type="ECO:0000313" key="2">
    <source>
        <dbReference type="Proteomes" id="UP000464657"/>
    </source>
</evidence>
<dbReference type="CDD" id="cd02513">
    <property type="entry name" value="CMP-NeuAc_Synthase"/>
    <property type="match status" value="1"/>
</dbReference>
<dbReference type="AlphaFoldDB" id="A0A7L4ZFL5"/>
<keyword evidence="1" id="KW-0548">Nucleotidyltransferase</keyword>
<accession>A0A7L4ZFL5</accession>
<organism evidence="1 2">
    <name type="scientific">Kordia antarctica</name>
    <dbReference type="NCBI Taxonomy" id="1218801"/>
    <lineage>
        <taxon>Bacteria</taxon>
        <taxon>Pseudomonadati</taxon>
        <taxon>Bacteroidota</taxon>
        <taxon>Flavobacteriia</taxon>
        <taxon>Flavobacteriales</taxon>
        <taxon>Flavobacteriaceae</taxon>
        <taxon>Kordia</taxon>
    </lineage>
</organism>